<protein>
    <submittedName>
        <fullName evidence="3">2-oxoglutarate ferredoxin oxidoreductase subunit beta</fullName>
    </submittedName>
</protein>
<organism evidence="3 4">
    <name type="scientific">Thermoclostridium caenicola</name>
    <dbReference type="NCBI Taxonomy" id="659425"/>
    <lineage>
        <taxon>Bacteria</taxon>
        <taxon>Bacillati</taxon>
        <taxon>Bacillota</taxon>
        <taxon>Clostridia</taxon>
        <taxon>Eubacteriales</taxon>
        <taxon>Oscillospiraceae</taxon>
        <taxon>Thermoclostridium</taxon>
    </lineage>
</organism>
<evidence type="ECO:0000256" key="1">
    <source>
        <dbReference type="ARBA" id="ARBA00023002"/>
    </source>
</evidence>
<dbReference type="InterPro" id="IPR029061">
    <property type="entry name" value="THDP-binding"/>
</dbReference>
<dbReference type="GO" id="GO:0030976">
    <property type="term" value="F:thiamine pyrophosphate binding"/>
    <property type="evidence" value="ECO:0007669"/>
    <property type="project" value="InterPro"/>
</dbReference>
<keyword evidence="1" id="KW-0560">Oxidoreductase</keyword>
<dbReference type="OrthoDB" id="9775140at2"/>
<dbReference type="GO" id="GO:0045333">
    <property type="term" value="P:cellular respiration"/>
    <property type="evidence" value="ECO:0007669"/>
    <property type="project" value="UniProtKB-ARBA"/>
</dbReference>
<evidence type="ECO:0000313" key="4">
    <source>
        <dbReference type="Proteomes" id="UP000324781"/>
    </source>
</evidence>
<dbReference type="EMBL" id="FQZP01000072">
    <property type="protein sequence ID" value="SHJ55909.1"/>
    <property type="molecule type" value="Genomic_DNA"/>
</dbReference>
<sequence>MAVVFDRPHALVDIPMHYCPGCTHGIAHRLVAEALDELGIEGKTVGISSVGCSYNNYFYFNCDMIQAPHGRAPAVATGVKRSLPDNIVFTYQGDGDLAAIGTAEIVHAAARGENITVIFINNTIYGMTSGQMAPTTLLSQVTTTTPYGRDPKEHGFPIRVCEMLATLSGPAYIERVSLHDIKHIKKAKEAVKKAFKVQIAGKGFSLVEMLSTCPTNWGMTPLEALDRIKNEMLEYYPLGVYAGKDLEV</sequence>
<dbReference type="RefSeq" id="WP_149679661.1">
    <property type="nucleotide sequence ID" value="NZ_DAONMB010000007.1"/>
</dbReference>
<accession>A0A1M6KAG4</accession>
<dbReference type="InterPro" id="IPR011766">
    <property type="entry name" value="TPP_enzyme_TPP-bd"/>
</dbReference>
<dbReference type="GO" id="GO:0016625">
    <property type="term" value="F:oxidoreductase activity, acting on the aldehyde or oxo group of donors, iron-sulfur protein as acceptor"/>
    <property type="evidence" value="ECO:0007669"/>
    <property type="project" value="UniProtKB-ARBA"/>
</dbReference>
<dbReference type="PANTHER" id="PTHR48084">
    <property type="entry name" value="2-OXOGLUTARATE OXIDOREDUCTASE SUBUNIT KORB-RELATED"/>
    <property type="match status" value="1"/>
</dbReference>
<evidence type="ECO:0000259" key="2">
    <source>
        <dbReference type="Pfam" id="PF02775"/>
    </source>
</evidence>
<dbReference type="PANTHER" id="PTHR48084:SF3">
    <property type="entry name" value="SUBUNIT OF PYRUVATE:FLAVODOXIN OXIDOREDUCTASE"/>
    <property type="match status" value="1"/>
</dbReference>
<dbReference type="Pfam" id="PF02775">
    <property type="entry name" value="TPP_enzyme_C"/>
    <property type="match status" value="1"/>
</dbReference>
<dbReference type="InterPro" id="IPR051457">
    <property type="entry name" value="2-oxoacid:Fd_oxidoreductase"/>
</dbReference>
<dbReference type="Gene3D" id="3.40.50.970">
    <property type="match status" value="1"/>
</dbReference>
<dbReference type="SUPFAM" id="SSF52518">
    <property type="entry name" value="Thiamin diphosphate-binding fold (THDP-binding)"/>
    <property type="match status" value="1"/>
</dbReference>
<dbReference type="AlphaFoldDB" id="A0A1M6KAG4"/>
<evidence type="ECO:0000313" key="3">
    <source>
        <dbReference type="EMBL" id="SHJ55909.1"/>
    </source>
</evidence>
<reference evidence="3 4" key="1">
    <citation type="submission" date="2016-11" db="EMBL/GenBank/DDBJ databases">
        <authorList>
            <person name="Varghese N."/>
            <person name="Submissions S."/>
        </authorList>
    </citation>
    <scope>NUCLEOTIDE SEQUENCE [LARGE SCALE GENOMIC DNA]</scope>
    <source>
        <strain evidence="3 4">DSM 19027</strain>
    </source>
</reference>
<feature type="domain" description="Thiamine pyrophosphate enzyme TPP-binding" evidence="2">
    <location>
        <begin position="59"/>
        <end position="208"/>
    </location>
</feature>
<name>A0A1M6KAG4_9FIRM</name>
<proteinExistence type="predicted"/>
<keyword evidence="4" id="KW-1185">Reference proteome</keyword>
<dbReference type="Proteomes" id="UP000324781">
    <property type="component" value="Unassembled WGS sequence"/>
</dbReference>
<gene>
    <name evidence="3" type="ORF">SAMN05444373_10724</name>
</gene>